<evidence type="ECO:0000256" key="7">
    <source>
        <dbReference type="SAM" id="SignalP"/>
    </source>
</evidence>
<evidence type="ECO:0000256" key="1">
    <source>
        <dbReference type="ARBA" id="ARBA00000798"/>
    </source>
</evidence>
<dbReference type="EMBL" id="JAGDFL010000841">
    <property type="protein sequence ID" value="KAG7380799.1"/>
    <property type="molecule type" value="Genomic_DNA"/>
</dbReference>
<evidence type="ECO:0000256" key="6">
    <source>
        <dbReference type="ARBA" id="ARBA00023098"/>
    </source>
</evidence>
<dbReference type="OrthoDB" id="14911at2759"/>
<sequence length="576" mass="64498">MNGRSSKRGRLPRFGIILVCVLALAPLPSSAWSISETFSSIFGNDDEESSSGSVDKSGGSDIKMEQPLLKATDWFLTEDEITQSRGGSPRSDMATYSTGNDVTTFSVTKEFFDSVYEDLSTTGEGDRVMLAAWNTDLIPLVPDVDPTGAKSNFDVVFGGVVKRGGDVKILAWANKFLFFQDIATRNKVNKLPTSDGNVLMIFDDRLPYKMSSQHQKTLVIAGSNASDQPVAYVGGIDLSNDRWDTIHHNVSALRKKTGIHFRNNGWVDSSLRIHGPAAKDVANNFLARWNSPYLPTQSLADDMIDFENPKYSFLPPLDYTSSNTTSKLGKQSVQIVRTFSCKYKHWEFAPKGENSLFHARIKAIKNAKNFIYIEDQYFILVPELLDALMEVMPTLQRLILVVQPPELLTKSGGYEKYLYKMTQPLKEKFPNKFKMYSMKASLDIYMHSKLVVIDDVYLSDGSANWNRRSMTSDPELGANVVDTVTVQTPDGVKVGKKIRDFRIRKFQEMTGLSYKKLDAMKFIDAADQYDVAAADKSSLIEKFEVDEELYFKLMIDKVQETVDPQDTCTDSSSGSS</sequence>
<dbReference type="InterPro" id="IPR001736">
    <property type="entry name" value="PLipase_D/transphosphatidylase"/>
</dbReference>
<dbReference type="GO" id="GO:0009395">
    <property type="term" value="P:phospholipid catabolic process"/>
    <property type="evidence" value="ECO:0007669"/>
    <property type="project" value="TreeGrafter"/>
</dbReference>
<dbReference type="SMART" id="SM00155">
    <property type="entry name" value="PLDc"/>
    <property type="match status" value="2"/>
</dbReference>
<dbReference type="GO" id="GO:0004630">
    <property type="term" value="F:phospholipase D activity"/>
    <property type="evidence" value="ECO:0007669"/>
    <property type="project" value="UniProtKB-EC"/>
</dbReference>
<feature type="signal peptide" evidence="7">
    <location>
        <begin position="1"/>
        <end position="31"/>
    </location>
</feature>
<evidence type="ECO:0000256" key="5">
    <source>
        <dbReference type="ARBA" id="ARBA00022963"/>
    </source>
</evidence>
<dbReference type="Pfam" id="PF13091">
    <property type="entry name" value="PLDc_2"/>
    <property type="match status" value="1"/>
</dbReference>
<feature type="chain" id="PRO_5035920266" description="phospholipase D" evidence="7">
    <location>
        <begin position="32"/>
        <end position="576"/>
    </location>
</feature>
<reference evidence="9" key="1">
    <citation type="submission" date="2021-02" db="EMBL/GenBank/DDBJ databases">
        <authorList>
            <person name="Palmer J.M."/>
        </authorList>
    </citation>
    <scope>NUCLEOTIDE SEQUENCE</scope>
    <source>
        <strain evidence="9">SCRP23</strain>
    </source>
</reference>
<proteinExistence type="predicted"/>
<keyword evidence="6" id="KW-0443">Lipid metabolism</keyword>
<comment type="caution">
    <text evidence="9">The sequence shown here is derived from an EMBL/GenBank/DDBJ whole genome shotgun (WGS) entry which is preliminary data.</text>
</comment>
<keyword evidence="10" id="KW-1185">Reference proteome</keyword>
<dbReference type="CDD" id="cd09105">
    <property type="entry name" value="PLDc_vPLD1_2_like_2"/>
    <property type="match status" value="1"/>
</dbReference>
<keyword evidence="7" id="KW-0732">Signal</keyword>
<evidence type="ECO:0000256" key="3">
    <source>
        <dbReference type="ARBA" id="ARBA00022737"/>
    </source>
</evidence>
<feature type="domain" description="PLD phosphodiesterase" evidence="8">
    <location>
        <begin position="442"/>
        <end position="469"/>
    </location>
</feature>
<comment type="catalytic activity">
    <reaction evidence="1">
        <text>a 1,2-diacyl-sn-glycero-3-phosphocholine + H2O = a 1,2-diacyl-sn-glycero-3-phosphate + choline + H(+)</text>
        <dbReference type="Rhea" id="RHEA:14445"/>
        <dbReference type="ChEBI" id="CHEBI:15354"/>
        <dbReference type="ChEBI" id="CHEBI:15377"/>
        <dbReference type="ChEBI" id="CHEBI:15378"/>
        <dbReference type="ChEBI" id="CHEBI:57643"/>
        <dbReference type="ChEBI" id="CHEBI:58608"/>
        <dbReference type="EC" id="3.1.4.4"/>
    </reaction>
</comment>
<accession>A0A8T1VKR8</accession>
<dbReference type="InterPro" id="IPR025202">
    <property type="entry name" value="PLD-like_dom"/>
</dbReference>
<dbReference type="PANTHER" id="PTHR18896:SF76">
    <property type="entry name" value="PHOSPHOLIPASE"/>
    <property type="match status" value="1"/>
</dbReference>
<dbReference type="AlphaFoldDB" id="A0A8T1VKR8"/>
<name>A0A8T1VKR8_9STRA</name>
<keyword evidence="3" id="KW-0677">Repeat</keyword>
<feature type="domain" description="PLD phosphodiesterase" evidence="8">
    <location>
        <begin position="209"/>
        <end position="242"/>
    </location>
</feature>
<evidence type="ECO:0000256" key="4">
    <source>
        <dbReference type="ARBA" id="ARBA00022801"/>
    </source>
</evidence>
<gene>
    <name evidence="9" type="ORF">PHYBOEH_011329</name>
</gene>
<dbReference type="Proteomes" id="UP000693981">
    <property type="component" value="Unassembled WGS sequence"/>
</dbReference>
<dbReference type="InterPro" id="IPR015679">
    <property type="entry name" value="PLipase_D_fam"/>
</dbReference>
<dbReference type="PROSITE" id="PS50035">
    <property type="entry name" value="PLD"/>
    <property type="match status" value="2"/>
</dbReference>
<evidence type="ECO:0000259" key="8">
    <source>
        <dbReference type="PROSITE" id="PS50035"/>
    </source>
</evidence>
<keyword evidence="4" id="KW-0378">Hydrolase</keyword>
<organism evidence="9 10">
    <name type="scientific">Phytophthora boehmeriae</name>
    <dbReference type="NCBI Taxonomy" id="109152"/>
    <lineage>
        <taxon>Eukaryota</taxon>
        <taxon>Sar</taxon>
        <taxon>Stramenopiles</taxon>
        <taxon>Oomycota</taxon>
        <taxon>Peronosporomycetes</taxon>
        <taxon>Peronosporales</taxon>
        <taxon>Peronosporaceae</taxon>
        <taxon>Phytophthora</taxon>
    </lineage>
</organism>
<evidence type="ECO:0000256" key="2">
    <source>
        <dbReference type="ARBA" id="ARBA00012027"/>
    </source>
</evidence>
<keyword evidence="5" id="KW-0442">Lipid degradation</keyword>
<dbReference type="GO" id="GO:0005886">
    <property type="term" value="C:plasma membrane"/>
    <property type="evidence" value="ECO:0007669"/>
    <property type="project" value="TreeGrafter"/>
</dbReference>
<dbReference type="EC" id="3.1.4.4" evidence="2"/>
<protein>
    <recommendedName>
        <fullName evidence="2">phospholipase D</fullName>
        <ecNumber evidence="2">3.1.4.4</ecNumber>
    </recommendedName>
</protein>
<evidence type="ECO:0000313" key="10">
    <source>
        <dbReference type="Proteomes" id="UP000693981"/>
    </source>
</evidence>
<evidence type="ECO:0000313" key="9">
    <source>
        <dbReference type="EMBL" id="KAG7380799.1"/>
    </source>
</evidence>
<dbReference type="PANTHER" id="PTHR18896">
    <property type="entry name" value="PHOSPHOLIPASE D"/>
    <property type="match status" value="1"/>
</dbReference>